<organism evidence="2 3">
    <name type="scientific">Saguinus oedipus</name>
    <name type="common">Cotton-top tamarin</name>
    <name type="synonym">Oedipomidas oedipus</name>
    <dbReference type="NCBI Taxonomy" id="9490"/>
    <lineage>
        <taxon>Eukaryota</taxon>
        <taxon>Metazoa</taxon>
        <taxon>Chordata</taxon>
        <taxon>Craniata</taxon>
        <taxon>Vertebrata</taxon>
        <taxon>Euteleostomi</taxon>
        <taxon>Mammalia</taxon>
        <taxon>Eutheria</taxon>
        <taxon>Euarchontoglires</taxon>
        <taxon>Primates</taxon>
        <taxon>Haplorrhini</taxon>
        <taxon>Platyrrhini</taxon>
        <taxon>Cebidae</taxon>
        <taxon>Callitrichinae</taxon>
        <taxon>Saguinus</taxon>
    </lineage>
</organism>
<accession>A0ABQ9VZS9</accession>
<dbReference type="EMBL" id="JASSZA010000004">
    <property type="protein sequence ID" value="KAK2113647.1"/>
    <property type="molecule type" value="Genomic_DNA"/>
</dbReference>
<evidence type="ECO:0000313" key="3">
    <source>
        <dbReference type="Proteomes" id="UP001266305"/>
    </source>
</evidence>
<evidence type="ECO:0000256" key="1">
    <source>
        <dbReference type="SAM" id="MobiDB-lite"/>
    </source>
</evidence>
<dbReference type="InterPro" id="IPR052407">
    <property type="entry name" value="BTB_POZ_domain_cont_9"/>
</dbReference>
<gene>
    <name evidence="2" type="primary">BTBD9</name>
    <name evidence="2" type="ORF">P7K49_007913</name>
</gene>
<reference evidence="2 3" key="1">
    <citation type="submission" date="2023-05" db="EMBL/GenBank/DDBJ databases">
        <title>B98-5 Cell Line De Novo Hybrid Assembly: An Optical Mapping Approach.</title>
        <authorList>
            <person name="Kananen K."/>
            <person name="Auerbach J.A."/>
            <person name="Kautto E."/>
            <person name="Blachly J.S."/>
        </authorList>
    </citation>
    <scope>NUCLEOTIDE SEQUENCE [LARGE SCALE GENOMIC DNA]</scope>
    <source>
        <strain evidence="2">B95-8</strain>
        <tissue evidence="2">Cell line</tissue>
    </source>
</reference>
<feature type="compositionally biased region" description="Low complexity" evidence="1">
    <location>
        <begin position="83"/>
        <end position="107"/>
    </location>
</feature>
<keyword evidence="3" id="KW-1185">Reference proteome</keyword>
<feature type="region of interest" description="Disordered" evidence="1">
    <location>
        <begin position="53"/>
        <end position="107"/>
    </location>
</feature>
<dbReference type="Proteomes" id="UP001266305">
    <property type="component" value="Unassembled WGS sequence"/>
</dbReference>
<sequence>MQTSLLQGDYRPCGFYTLEHLFQAGLSYMMLKSTAQHSSLSKVFHCVHFECPEQQSSQKEENSEESGTGDTSLASQQLDPHALRAPSGSSLPSSPGSSSRSPNRQHQ</sequence>
<protein>
    <submittedName>
        <fullName evidence="2">BTB/POZ domain-containing protein 9</fullName>
    </submittedName>
</protein>
<name>A0ABQ9VZS9_SAGOE</name>
<evidence type="ECO:0000313" key="2">
    <source>
        <dbReference type="EMBL" id="KAK2113647.1"/>
    </source>
</evidence>
<proteinExistence type="predicted"/>
<feature type="compositionally biased region" description="Polar residues" evidence="1">
    <location>
        <begin position="68"/>
        <end position="78"/>
    </location>
</feature>
<dbReference type="PANTHER" id="PTHR46306:SF1">
    <property type="entry name" value="BTB_POZ DOMAIN-CONTAINING PROTEIN 9"/>
    <property type="match status" value="1"/>
</dbReference>
<comment type="caution">
    <text evidence="2">The sequence shown here is derived from an EMBL/GenBank/DDBJ whole genome shotgun (WGS) entry which is preliminary data.</text>
</comment>
<dbReference type="PANTHER" id="PTHR46306">
    <property type="entry name" value="BTB/POZ DOMAIN-CONTAINING PROTEIN 9"/>
    <property type="match status" value="1"/>
</dbReference>